<keyword evidence="3" id="KW-1185">Reference proteome</keyword>
<dbReference type="OrthoDB" id="9982066at2759"/>
<proteinExistence type="predicted"/>
<comment type="caution">
    <text evidence="2">The sequence shown here is derived from an EMBL/GenBank/DDBJ whole genome shotgun (WGS) entry which is preliminary data.</text>
</comment>
<dbReference type="AlphaFoldDB" id="A0A250XDI3"/>
<dbReference type="Proteomes" id="UP000232323">
    <property type="component" value="Unassembled WGS sequence"/>
</dbReference>
<dbReference type="PROSITE" id="PS51257">
    <property type="entry name" value="PROKAR_LIPOPROTEIN"/>
    <property type="match status" value="1"/>
</dbReference>
<protein>
    <recommendedName>
        <fullName evidence="4">Nucleotide-diphospho-sugar transferase domain-containing protein</fullName>
    </recommendedName>
</protein>
<name>A0A250XDI3_9CHLO</name>
<keyword evidence="1" id="KW-0732">Signal</keyword>
<evidence type="ECO:0000256" key="1">
    <source>
        <dbReference type="SAM" id="SignalP"/>
    </source>
</evidence>
<evidence type="ECO:0008006" key="4">
    <source>
        <dbReference type="Google" id="ProtNLM"/>
    </source>
</evidence>
<reference evidence="2 3" key="1">
    <citation type="submission" date="2017-08" db="EMBL/GenBank/DDBJ databases">
        <title>Acidophilic green algal genome provides insights into adaptation to an acidic environment.</title>
        <authorList>
            <person name="Hirooka S."/>
            <person name="Hirose Y."/>
            <person name="Kanesaki Y."/>
            <person name="Higuchi S."/>
            <person name="Fujiwara T."/>
            <person name="Onuma R."/>
            <person name="Era A."/>
            <person name="Ohbayashi R."/>
            <person name="Uzuka A."/>
            <person name="Nozaki H."/>
            <person name="Yoshikawa H."/>
            <person name="Miyagishima S.Y."/>
        </authorList>
    </citation>
    <scope>NUCLEOTIDE SEQUENCE [LARGE SCALE GENOMIC DNA]</scope>
    <source>
        <strain evidence="2 3">NIES-2499</strain>
    </source>
</reference>
<evidence type="ECO:0000313" key="2">
    <source>
        <dbReference type="EMBL" id="GAX81147.1"/>
    </source>
</evidence>
<feature type="signal peptide" evidence="1">
    <location>
        <begin position="1"/>
        <end position="30"/>
    </location>
</feature>
<dbReference type="EMBL" id="BEGY01000061">
    <property type="protein sequence ID" value="GAX81147.1"/>
    <property type="molecule type" value="Genomic_DNA"/>
</dbReference>
<organism evidence="2 3">
    <name type="scientific">Chlamydomonas eustigma</name>
    <dbReference type="NCBI Taxonomy" id="1157962"/>
    <lineage>
        <taxon>Eukaryota</taxon>
        <taxon>Viridiplantae</taxon>
        <taxon>Chlorophyta</taxon>
        <taxon>core chlorophytes</taxon>
        <taxon>Chlorophyceae</taxon>
        <taxon>CS clade</taxon>
        <taxon>Chlamydomonadales</taxon>
        <taxon>Chlamydomonadaceae</taxon>
        <taxon>Chlamydomonas</taxon>
    </lineage>
</organism>
<gene>
    <name evidence="2" type="ORF">CEUSTIGMA_g8580.t1</name>
</gene>
<evidence type="ECO:0000313" key="3">
    <source>
        <dbReference type="Proteomes" id="UP000232323"/>
    </source>
</evidence>
<accession>A0A250XDI3</accession>
<feature type="chain" id="PRO_5013372643" description="Nucleotide-diphospho-sugar transferase domain-containing protein" evidence="1">
    <location>
        <begin position="31"/>
        <end position="386"/>
    </location>
</feature>
<sequence length="386" mass="43943">MLAPDKKKDDPSRSALLLLFFLSILHSSAGIGCHEHQQKFRIEMGGGMSSAQESHHHLHYRHPFKKVFVTGAAKEAKKFLTSIVGNSYLVASLFPSYSIIMYVDDDENLEVLSDWSSVDNSVTIIKGDYSSVQIHPNPEGFPFGASGRTDRLAHARNTLVSEVRNQVEKVKLEAKEVIMVMIDLDDRTEHVLDTGELKVMLRQFPLWDVLSFNRPEYYDTWALRYLENPMNAYSFKLFKDGRQHDKVPEVKQAISTDLGKIIQTLEPPLLPVASAFNSIALYKLNHTTDCNYSGWDSTDKPEGWPECEHVPFHTCMVKTHNTRVRIDPFFAFRGLKWDECAASGKELWEGMRPINTKGGFLCSNSSNKQHPQFKDCSKEQKFLLRG</sequence>